<keyword evidence="2" id="KW-1185">Reference proteome</keyword>
<dbReference type="InterPro" id="IPR058510">
    <property type="entry name" value="DUF8197"/>
</dbReference>
<dbReference type="HOGENOM" id="CLU_186665_0_0_6"/>
<sequence length="92" mass="10837">MSRLVLTTGKRYIASGHHWDAVSREGSIMSREDFADELDLFDAVNDASYPRVRHSRTDTLKARRRVEALLEERRLRRAIEDDWDSPFDDEEE</sequence>
<dbReference type="InterPro" id="IPR058059">
    <property type="entry name" value="PA3496-like"/>
</dbReference>
<accession>Q1QU86</accession>
<dbReference type="KEGG" id="csa:Csal_2625"/>
<proteinExistence type="predicted"/>
<dbReference type="AlphaFoldDB" id="Q1QU86"/>
<evidence type="ECO:0000313" key="2">
    <source>
        <dbReference type="Proteomes" id="UP000000239"/>
    </source>
</evidence>
<dbReference type="Pfam" id="PF26620">
    <property type="entry name" value="DUF8197"/>
    <property type="match status" value="1"/>
</dbReference>
<dbReference type="EMBL" id="CP000285">
    <property type="protein sequence ID" value="ABE59972.1"/>
    <property type="molecule type" value="Genomic_DNA"/>
</dbReference>
<gene>
    <name evidence="1" type="ordered locus">Csal_2625</name>
</gene>
<dbReference type="Proteomes" id="UP000000239">
    <property type="component" value="Chromosome"/>
</dbReference>
<evidence type="ECO:0000313" key="1">
    <source>
        <dbReference type="EMBL" id="ABE59972.1"/>
    </source>
</evidence>
<dbReference type="NCBIfam" id="NF046101">
    <property type="entry name" value="PA3496_fam"/>
    <property type="match status" value="1"/>
</dbReference>
<reference evidence="1 2" key="1">
    <citation type="journal article" date="2011" name="Stand. Genomic Sci.">
        <title>Complete genome sequence of the halophilic and highly halotolerant Chromohalobacter salexigens type strain (1H11(T)).</title>
        <authorList>
            <person name="Copeland A."/>
            <person name="O'Connor K."/>
            <person name="Lucas S."/>
            <person name="Lapidus A."/>
            <person name="Berry K.W."/>
            <person name="Detter J.C."/>
            <person name="Del Rio T.G."/>
            <person name="Hammon N."/>
            <person name="Dalin E."/>
            <person name="Tice H."/>
            <person name="Pitluck S."/>
            <person name="Bruce D."/>
            <person name="Goodwin L."/>
            <person name="Han C."/>
            <person name="Tapia R."/>
            <person name="Saunders E."/>
            <person name="Schmutz J."/>
            <person name="Brettin T."/>
            <person name="Larimer F."/>
            <person name="Land M."/>
            <person name="Hauser L."/>
            <person name="Vargas C."/>
            <person name="Nieto J.J."/>
            <person name="Kyrpides N.C."/>
            <person name="Ivanova N."/>
            <person name="Goker M."/>
            <person name="Klenk H.P."/>
            <person name="Csonka L.N."/>
            <person name="Woyke T."/>
        </authorList>
    </citation>
    <scope>NUCLEOTIDE SEQUENCE [LARGE SCALE GENOMIC DNA]</scope>
    <source>
        <strain evidence="2">ATCC BAA-138 / DSM 3043 / CIP 106854 / NCIMB 13768 / 1H11</strain>
    </source>
</reference>
<dbReference type="STRING" id="290398.Csal_2625"/>
<organism evidence="1 2">
    <name type="scientific">Chromohalobacter israelensis (strain ATCC BAA-138 / DSM 3043 / CIP 106854 / NCIMB 13768 / 1H11)</name>
    <name type="common">Chromohalobacter salexigens</name>
    <dbReference type="NCBI Taxonomy" id="290398"/>
    <lineage>
        <taxon>Bacteria</taxon>
        <taxon>Pseudomonadati</taxon>
        <taxon>Pseudomonadota</taxon>
        <taxon>Gammaproteobacteria</taxon>
        <taxon>Oceanospirillales</taxon>
        <taxon>Halomonadaceae</taxon>
        <taxon>Chromohalobacter</taxon>
    </lineage>
</organism>
<name>Q1QU86_CHRI1</name>
<protein>
    <submittedName>
        <fullName evidence="1">Uncharacterized protein</fullName>
    </submittedName>
</protein>